<proteinExistence type="predicted"/>
<name>A0AC34GQL3_9BILA</name>
<evidence type="ECO:0000313" key="1">
    <source>
        <dbReference type="Proteomes" id="UP000887579"/>
    </source>
</evidence>
<sequence length="508" mass="58889">MIYIFTVLIILGLIIFDHFYWKRRNLPPGPCPLPILGNTLSLALNPPGYQPLLEWKKKYGPVYTFWFGFQPTICITDIKIIKETIIDDSETFSGRVTLNDLIKIVRGGHFGVIETEGNLWLEQKRFILFTFRNFGMGKNLMQEKILDEVVFLIDTLKVAAASETVVGIQGEIDRAVGSIINSLLFGYRYEGEKIQEFTKLKSSLNKHMRFVMEPLTTMAMMRPLSIGKLPIFKPKLKRLISNMNELYDYFEIQINKHQQKLDSEVAEEASDESTDFCEAFLREMMKQQKSSDNQKNHSFSFQQLRNVCLDLWVAGLETTTNTISFAILYFIHYSEIRAKIYHELDTVVGNDRLITNNDKCNLSYLNAFISETQRIANLLPINFSRKTIKDTYINGFYVPKGSSVVPQISCILFDDTIFPDPFTFNPERFIDTETKKYKKIDEFIPFSVGKRQCMGEGLAKMELFLIISNLFNQFKIYPEDEKHLPSLEKRFGFALQPQPFKCKVESRF</sequence>
<dbReference type="WBParaSite" id="ES5_v2.g6721.t1">
    <property type="protein sequence ID" value="ES5_v2.g6721.t1"/>
    <property type="gene ID" value="ES5_v2.g6721"/>
</dbReference>
<organism evidence="1 2">
    <name type="scientific">Panagrolaimus sp. ES5</name>
    <dbReference type="NCBI Taxonomy" id="591445"/>
    <lineage>
        <taxon>Eukaryota</taxon>
        <taxon>Metazoa</taxon>
        <taxon>Ecdysozoa</taxon>
        <taxon>Nematoda</taxon>
        <taxon>Chromadorea</taxon>
        <taxon>Rhabditida</taxon>
        <taxon>Tylenchina</taxon>
        <taxon>Panagrolaimomorpha</taxon>
        <taxon>Panagrolaimoidea</taxon>
        <taxon>Panagrolaimidae</taxon>
        <taxon>Panagrolaimus</taxon>
    </lineage>
</organism>
<accession>A0AC34GQL3</accession>
<protein>
    <submittedName>
        <fullName evidence="2">Cytochrome P450</fullName>
    </submittedName>
</protein>
<evidence type="ECO:0000313" key="2">
    <source>
        <dbReference type="WBParaSite" id="ES5_v2.g6721.t1"/>
    </source>
</evidence>
<reference evidence="2" key="1">
    <citation type="submission" date="2022-11" db="UniProtKB">
        <authorList>
            <consortium name="WormBaseParasite"/>
        </authorList>
    </citation>
    <scope>IDENTIFICATION</scope>
</reference>
<dbReference type="Proteomes" id="UP000887579">
    <property type="component" value="Unplaced"/>
</dbReference>